<accession>A0A8C2SGH3</accession>
<comment type="similarity">
    <text evidence="4">Belongs to the NAD(P)H dehydrogenase (quinone) family.</text>
</comment>
<evidence type="ECO:0000256" key="9">
    <source>
        <dbReference type="ARBA" id="ARBA00022723"/>
    </source>
</evidence>
<protein>
    <recommendedName>
        <fullName evidence="16">Ribosyldihydronicotinamide dehydrogenase [quinone]</fullName>
        <ecNumber evidence="15">1.10.5.1</ecNumber>
    </recommendedName>
    <alternativeName>
        <fullName evidence="19">NRH dehydrogenase [quinone] 2</fullName>
    </alternativeName>
    <alternativeName>
        <fullName evidence="18">NRH:quinone oxidoreductase 2</fullName>
    </alternativeName>
    <alternativeName>
        <fullName evidence="17">Quinone reductase 2</fullName>
    </alternativeName>
</protein>
<dbReference type="SUPFAM" id="SSF52218">
    <property type="entry name" value="Flavoproteins"/>
    <property type="match status" value="1"/>
</dbReference>
<evidence type="ECO:0000256" key="17">
    <source>
        <dbReference type="ARBA" id="ARBA00077622"/>
    </source>
</evidence>
<keyword evidence="6" id="KW-0963">Cytoplasm</keyword>
<evidence type="ECO:0000256" key="5">
    <source>
        <dbReference type="ARBA" id="ARBA00011738"/>
    </source>
</evidence>
<dbReference type="Ensembl" id="ENSCHIT00010060877.1">
    <property type="protein sequence ID" value="ENSCHIP00010043880.1"/>
    <property type="gene ID" value="ENSCHIG00010031842.1"/>
</dbReference>
<sequence>MPTVTTPAGKKVLIVYAHQEPRSLNGSLKDVAVAELSQQGCTVTVSDLYAMNFEPRATGKDITGTLSNPGFFNYGVETHKAYEKRSLSSDIIEEQKKLQEADLVIFQFPLYWFSVPAVLKGWMDRVLCQGFAFDFPGSYDDGFLKGKLAILSLTTGGTASMFSKTGVNGDFRYFLWPLQHGTLHFCGFKVLAPQISFSPEMASKEERKRMVASWAQRLKTVWEEEPIPCSPPWYFGQ</sequence>
<comment type="cofactor">
    <cofactor evidence="2">
        <name>FAD</name>
        <dbReference type="ChEBI" id="CHEBI:57692"/>
    </cofactor>
</comment>
<dbReference type="GO" id="GO:0003955">
    <property type="term" value="F:NAD(P)H dehydrogenase (quinone) activity"/>
    <property type="evidence" value="ECO:0007669"/>
    <property type="project" value="TreeGrafter"/>
</dbReference>
<evidence type="ECO:0000256" key="16">
    <source>
        <dbReference type="ARBA" id="ARBA00073982"/>
    </source>
</evidence>
<keyword evidence="12" id="KW-0560">Oxidoreductase</keyword>
<evidence type="ECO:0000256" key="4">
    <source>
        <dbReference type="ARBA" id="ARBA00006252"/>
    </source>
</evidence>
<dbReference type="InterPro" id="IPR051545">
    <property type="entry name" value="NAD(P)H_dehydrogenase_qn"/>
</dbReference>
<keyword evidence="9" id="KW-0479">Metal-binding</keyword>
<name>A0A8C2SGH3_CAPHI</name>
<comment type="subcellular location">
    <subcellularLocation>
        <location evidence="3">Cytoplasm</location>
    </subcellularLocation>
</comment>
<reference evidence="21" key="2">
    <citation type="submission" date="2025-08" db="UniProtKB">
        <authorList>
            <consortium name="Ensembl"/>
        </authorList>
    </citation>
    <scope>IDENTIFICATION</scope>
</reference>
<keyword evidence="10" id="KW-0274">FAD</keyword>
<evidence type="ECO:0000256" key="18">
    <source>
        <dbReference type="ARBA" id="ARBA00077696"/>
    </source>
</evidence>
<dbReference type="GO" id="GO:0005829">
    <property type="term" value="C:cytosol"/>
    <property type="evidence" value="ECO:0007669"/>
    <property type="project" value="TreeGrafter"/>
</dbReference>
<dbReference type="FunFam" id="3.40.50.360:FF:000030">
    <property type="entry name" value="ribosyldihydronicotinamide dehydrogenase [quinone]"/>
    <property type="match status" value="1"/>
</dbReference>
<evidence type="ECO:0000256" key="11">
    <source>
        <dbReference type="ARBA" id="ARBA00022833"/>
    </source>
</evidence>
<dbReference type="AlphaFoldDB" id="A0A8C2SGH3"/>
<evidence type="ECO:0000256" key="12">
    <source>
        <dbReference type="ARBA" id="ARBA00023002"/>
    </source>
</evidence>
<dbReference type="Gene3D" id="3.40.50.360">
    <property type="match status" value="1"/>
</dbReference>
<keyword evidence="8" id="KW-0285">Flavoprotein</keyword>
<evidence type="ECO:0000256" key="14">
    <source>
        <dbReference type="ARBA" id="ARBA00054856"/>
    </source>
</evidence>
<proteinExistence type="inferred from homology"/>
<evidence type="ECO:0000256" key="13">
    <source>
        <dbReference type="ARBA" id="ARBA00052759"/>
    </source>
</evidence>
<comment type="subunit">
    <text evidence="5">Homodimer.</text>
</comment>
<evidence type="ECO:0000256" key="6">
    <source>
        <dbReference type="ARBA" id="ARBA00022490"/>
    </source>
</evidence>
<evidence type="ECO:0000259" key="20">
    <source>
        <dbReference type="Pfam" id="PF02525"/>
    </source>
</evidence>
<evidence type="ECO:0000313" key="21">
    <source>
        <dbReference type="Ensembl" id="ENSCHIP00010043880.1"/>
    </source>
</evidence>
<dbReference type="GO" id="GO:0001512">
    <property type="term" value="F:dihydronicotinamide riboside quinone reductase activity"/>
    <property type="evidence" value="ECO:0007669"/>
    <property type="project" value="UniProtKB-EC"/>
</dbReference>
<dbReference type="InterPro" id="IPR003680">
    <property type="entry name" value="Flavodoxin_fold"/>
</dbReference>
<dbReference type="InterPro" id="IPR029039">
    <property type="entry name" value="Flavoprotein-like_sf"/>
</dbReference>
<evidence type="ECO:0000256" key="2">
    <source>
        <dbReference type="ARBA" id="ARBA00001974"/>
    </source>
</evidence>
<comment type="cofactor">
    <cofactor evidence="1">
        <name>Zn(2+)</name>
        <dbReference type="ChEBI" id="CHEBI:29105"/>
    </cofactor>
</comment>
<comment type="catalytic activity">
    <reaction evidence="13">
        <text>1-(beta-D-ribofuranosyl)-1,4-dihydronicotinamide + a quinone + H(+) = beta-nicotinamide D-riboside + a quinol</text>
        <dbReference type="Rhea" id="RHEA:12364"/>
        <dbReference type="ChEBI" id="CHEBI:15378"/>
        <dbReference type="ChEBI" id="CHEBI:15927"/>
        <dbReference type="ChEBI" id="CHEBI:24646"/>
        <dbReference type="ChEBI" id="CHEBI:55458"/>
        <dbReference type="ChEBI" id="CHEBI:132124"/>
        <dbReference type="EC" id="1.10.5.1"/>
    </reaction>
</comment>
<keyword evidence="7" id="KW-0597">Phosphoprotein</keyword>
<evidence type="ECO:0000256" key="1">
    <source>
        <dbReference type="ARBA" id="ARBA00001947"/>
    </source>
</evidence>
<feature type="domain" description="Flavodoxin-like fold" evidence="20">
    <location>
        <begin position="10"/>
        <end position="218"/>
    </location>
</feature>
<dbReference type="PANTHER" id="PTHR10204:SF33">
    <property type="entry name" value="RIBOSYLDIHYDRONICOTINAMIDE DEHYDROGENASE [QUINONE]"/>
    <property type="match status" value="1"/>
</dbReference>
<dbReference type="EC" id="1.10.5.1" evidence="15"/>
<evidence type="ECO:0000256" key="7">
    <source>
        <dbReference type="ARBA" id="ARBA00022553"/>
    </source>
</evidence>
<evidence type="ECO:0000256" key="10">
    <source>
        <dbReference type="ARBA" id="ARBA00022827"/>
    </source>
</evidence>
<keyword evidence="11" id="KW-0862">Zinc</keyword>
<comment type="function">
    <text evidence="14">The enzyme apparently serves as a quinone reductase in connection with conjugation reactions of hydroquinones involved in detoxification pathways as well as in biosynthetic processes such as the vitamin K-dependent gamma-carboxylation of glutamate residues in prothrombin synthesis.</text>
</comment>
<dbReference type="Pfam" id="PF02525">
    <property type="entry name" value="Flavodoxin_2"/>
    <property type="match status" value="1"/>
</dbReference>
<reference evidence="21" key="1">
    <citation type="submission" date="2019-03" db="EMBL/GenBank/DDBJ databases">
        <title>Genome sequencing and reference-guided assembly of Black Bengal Goat (Capra hircus).</title>
        <authorList>
            <person name="Siddiki A.Z."/>
            <person name="Baten A."/>
            <person name="Billah M."/>
            <person name="Alam M.A.U."/>
            <person name="Shawrob K.S.M."/>
            <person name="Saha S."/>
            <person name="Chowdhury M."/>
            <person name="Rahman A.H."/>
            <person name="Stear M."/>
            <person name="Miah G."/>
            <person name="Das G.B."/>
            <person name="Hossain M.M."/>
            <person name="Kumkum M."/>
            <person name="Islam M.S."/>
            <person name="Mollah A.M."/>
            <person name="Ahsan A."/>
            <person name="Tusar F."/>
            <person name="Khan M.K.I."/>
        </authorList>
    </citation>
    <scope>NUCLEOTIDE SEQUENCE [LARGE SCALE GENOMIC DNA]</scope>
</reference>
<dbReference type="PANTHER" id="PTHR10204">
    <property type="entry name" value="NAD P H OXIDOREDUCTASE-RELATED"/>
    <property type="match status" value="1"/>
</dbReference>
<evidence type="ECO:0000256" key="3">
    <source>
        <dbReference type="ARBA" id="ARBA00004496"/>
    </source>
</evidence>
<evidence type="ECO:0000256" key="15">
    <source>
        <dbReference type="ARBA" id="ARBA00066401"/>
    </source>
</evidence>
<evidence type="ECO:0000256" key="8">
    <source>
        <dbReference type="ARBA" id="ARBA00022630"/>
    </source>
</evidence>
<dbReference type="GO" id="GO:0046872">
    <property type="term" value="F:metal ion binding"/>
    <property type="evidence" value="ECO:0007669"/>
    <property type="project" value="UniProtKB-KW"/>
</dbReference>
<evidence type="ECO:0000256" key="19">
    <source>
        <dbReference type="ARBA" id="ARBA00083661"/>
    </source>
</evidence>
<organism evidence="21">
    <name type="scientific">Capra hircus</name>
    <name type="common">Goat</name>
    <dbReference type="NCBI Taxonomy" id="9925"/>
    <lineage>
        <taxon>Eukaryota</taxon>
        <taxon>Metazoa</taxon>
        <taxon>Chordata</taxon>
        <taxon>Craniata</taxon>
        <taxon>Vertebrata</taxon>
        <taxon>Euteleostomi</taxon>
        <taxon>Mammalia</taxon>
        <taxon>Eutheria</taxon>
        <taxon>Laurasiatheria</taxon>
        <taxon>Artiodactyla</taxon>
        <taxon>Ruminantia</taxon>
        <taxon>Pecora</taxon>
        <taxon>Bovidae</taxon>
        <taxon>Caprinae</taxon>
        <taxon>Capra</taxon>
    </lineage>
</organism>